<accession>D0LI76</accession>
<dbReference type="InterPro" id="IPR032030">
    <property type="entry name" value="YscD_cytoplasmic_dom"/>
</dbReference>
<dbReference type="PROSITE" id="PS00688">
    <property type="entry name" value="SIGMA54_INTERACT_3"/>
    <property type="match status" value="1"/>
</dbReference>
<dbReference type="InterPro" id="IPR002078">
    <property type="entry name" value="Sigma_54_int"/>
</dbReference>
<dbReference type="SUPFAM" id="SSF46689">
    <property type="entry name" value="Homeodomain-like"/>
    <property type="match status" value="1"/>
</dbReference>
<dbReference type="OrthoDB" id="5485507at2"/>
<dbReference type="PROSITE" id="PS50045">
    <property type="entry name" value="SIGMA54_INTERACT_4"/>
    <property type="match status" value="1"/>
</dbReference>
<dbReference type="PROSITE" id="PS00675">
    <property type="entry name" value="SIGMA54_INTERACT_1"/>
    <property type="match status" value="1"/>
</dbReference>
<dbReference type="PANTHER" id="PTHR32071:SF117">
    <property type="entry name" value="PTS-DEPENDENT DIHYDROXYACETONE KINASE OPERON REGULATORY PROTEIN-RELATED"/>
    <property type="match status" value="1"/>
</dbReference>
<dbReference type="InterPro" id="IPR058031">
    <property type="entry name" value="AAA_lid_NorR"/>
</dbReference>
<dbReference type="EMBL" id="CP001804">
    <property type="protein sequence ID" value="ACY16455.1"/>
    <property type="molecule type" value="Genomic_DNA"/>
</dbReference>
<dbReference type="InterPro" id="IPR003593">
    <property type="entry name" value="AAA+_ATPase"/>
</dbReference>
<dbReference type="PROSITE" id="PS50006">
    <property type="entry name" value="FHA_DOMAIN"/>
    <property type="match status" value="1"/>
</dbReference>
<dbReference type="InterPro" id="IPR000253">
    <property type="entry name" value="FHA_dom"/>
</dbReference>
<dbReference type="SUPFAM" id="SSF52540">
    <property type="entry name" value="P-loop containing nucleoside triphosphate hydrolases"/>
    <property type="match status" value="1"/>
</dbReference>
<dbReference type="InterPro" id="IPR025943">
    <property type="entry name" value="Sigma_54_int_dom_ATP-bd_2"/>
</dbReference>
<dbReference type="HOGENOM" id="CLU_000445_119_3_7"/>
<dbReference type="InterPro" id="IPR025662">
    <property type="entry name" value="Sigma_54_int_dom_ATP-bd_1"/>
</dbReference>
<dbReference type="KEGG" id="hoh:Hoch_3956"/>
<sequence length="455" mass="49814">MEHLTGTRINPGVKPATVNLRRCKLVVVKGPQRGTEYLIAADRIRVGKAAGNDLVVTDETVSREHFEIVRDAKGYLLRDLGSTNGTFLDGAEIKEAYLRAGSVVAAGATELKFTPFEERIEILPSERESLGEMVGRSLQIREIFGLVERIAPTDATVLIEGETGTGKDLIARALHALSPRREQPFIVVDCGAVSGTLIESELFGHEKGAFTGAVSTRQGAFELAHGGTVFLDEMGELSLDLQPKLLRVLEQREFRRVGGSKTIQADLRVIAATRKDLRSEVEKGKFREDLYFRLNVVPMVAPPLRERKGDIPLLVEHFLDKLTPAGAQRPALGDDTVAALTAHDWPGNIRELRNIIERALALGRDPGHLVAPLGGALAAGGAGAGAGPQPELSFAPDLSFREQKERWVETFERRYLQWLIARAEGNISKAARDADMDRKYLHKLLKKYGIEPGGS</sequence>
<evidence type="ECO:0000256" key="2">
    <source>
        <dbReference type="ARBA" id="ARBA00022840"/>
    </source>
</evidence>
<dbReference type="eggNOG" id="COG2204">
    <property type="taxonomic scope" value="Bacteria"/>
</dbReference>
<dbReference type="InterPro" id="IPR025944">
    <property type="entry name" value="Sigma_54_int_dom_CS"/>
</dbReference>
<keyword evidence="9" id="KW-1185">Reference proteome</keyword>
<dbReference type="SMART" id="SM00240">
    <property type="entry name" value="FHA"/>
    <property type="match status" value="1"/>
</dbReference>
<dbReference type="CDD" id="cd00009">
    <property type="entry name" value="AAA"/>
    <property type="match status" value="1"/>
</dbReference>
<gene>
    <name evidence="8" type="ordered locus">Hoch_3956</name>
</gene>
<evidence type="ECO:0000259" key="6">
    <source>
        <dbReference type="PROSITE" id="PS50006"/>
    </source>
</evidence>
<keyword evidence="3" id="KW-0805">Transcription regulation</keyword>
<organism evidence="8 9">
    <name type="scientific">Haliangium ochraceum (strain DSM 14365 / JCM 11303 / SMP-2)</name>
    <dbReference type="NCBI Taxonomy" id="502025"/>
    <lineage>
        <taxon>Bacteria</taxon>
        <taxon>Pseudomonadati</taxon>
        <taxon>Myxococcota</taxon>
        <taxon>Polyangia</taxon>
        <taxon>Haliangiales</taxon>
        <taxon>Kofleriaceae</taxon>
        <taxon>Haliangium</taxon>
    </lineage>
</organism>
<dbReference type="PANTHER" id="PTHR32071">
    <property type="entry name" value="TRANSCRIPTIONAL REGULATORY PROTEIN"/>
    <property type="match status" value="1"/>
</dbReference>
<feature type="domain" description="Sigma-54 factor interaction" evidence="7">
    <location>
        <begin position="133"/>
        <end position="361"/>
    </location>
</feature>
<evidence type="ECO:0000259" key="7">
    <source>
        <dbReference type="PROSITE" id="PS50045"/>
    </source>
</evidence>
<keyword evidence="2" id="KW-0067">ATP-binding</keyword>
<evidence type="ECO:0000256" key="1">
    <source>
        <dbReference type="ARBA" id="ARBA00022741"/>
    </source>
</evidence>
<dbReference type="FunFam" id="3.40.50.300:FF:000006">
    <property type="entry name" value="DNA-binding transcriptional regulator NtrC"/>
    <property type="match status" value="1"/>
</dbReference>
<dbReference type="GO" id="GO:0006355">
    <property type="term" value="P:regulation of DNA-templated transcription"/>
    <property type="evidence" value="ECO:0007669"/>
    <property type="project" value="InterPro"/>
</dbReference>
<feature type="domain" description="FHA" evidence="6">
    <location>
        <begin position="44"/>
        <end position="93"/>
    </location>
</feature>
<dbReference type="Pfam" id="PF16697">
    <property type="entry name" value="Yop-YscD_cpl"/>
    <property type="match status" value="1"/>
</dbReference>
<evidence type="ECO:0000313" key="9">
    <source>
        <dbReference type="Proteomes" id="UP000001880"/>
    </source>
</evidence>
<dbReference type="InterPro" id="IPR008984">
    <property type="entry name" value="SMAD_FHA_dom_sf"/>
</dbReference>
<dbReference type="CDD" id="cd00060">
    <property type="entry name" value="FHA"/>
    <property type="match status" value="1"/>
</dbReference>
<dbReference type="Pfam" id="PF25601">
    <property type="entry name" value="AAA_lid_14"/>
    <property type="match status" value="1"/>
</dbReference>
<reference evidence="8 9" key="1">
    <citation type="journal article" date="2010" name="Stand. Genomic Sci.">
        <title>Complete genome sequence of Haliangium ochraceum type strain (SMP-2).</title>
        <authorList>
            <consortium name="US DOE Joint Genome Institute (JGI-PGF)"/>
            <person name="Ivanova N."/>
            <person name="Daum C."/>
            <person name="Lang E."/>
            <person name="Abt B."/>
            <person name="Kopitz M."/>
            <person name="Saunders E."/>
            <person name="Lapidus A."/>
            <person name="Lucas S."/>
            <person name="Glavina Del Rio T."/>
            <person name="Nolan M."/>
            <person name="Tice H."/>
            <person name="Copeland A."/>
            <person name="Cheng J.F."/>
            <person name="Chen F."/>
            <person name="Bruce D."/>
            <person name="Goodwin L."/>
            <person name="Pitluck S."/>
            <person name="Mavromatis K."/>
            <person name="Pati A."/>
            <person name="Mikhailova N."/>
            <person name="Chen A."/>
            <person name="Palaniappan K."/>
            <person name="Land M."/>
            <person name="Hauser L."/>
            <person name="Chang Y.J."/>
            <person name="Jeffries C.D."/>
            <person name="Detter J.C."/>
            <person name="Brettin T."/>
            <person name="Rohde M."/>
            <person name="Goker M."/>
            <person name="Bristow J."/>
            <person name="Markowitz V."/>
            <person name="Eisen J.A."/>
            <person name="Hugenholtz P."/>
            <person name="Kyrpides N.C."/>
            <person name="Klenk H.P."/>
        </authorList>
    </citation>
    <scope>NUCLEOTIDE SEQUENCE [LARGE SCALE GENOMIC DNA]</scope>
    <source>
        <strain evidence="9">DSM 14365 / CIP 107738 / JCM 11303 / AJ 13395 / SMP-2</strain>
    </source>
</reference>
<dbReference type="SUPFAM" id="SSF49879">
    <property type="entry name" value="SMAD/FHA domain"/>
    <property type="match status" value="1"/>
</dbReference>
<evidence type="ECO:0000256" key="5">
    <source>
        <dbReference type="ARBA" id="ARBA00023163"/>
    </source>
</evidence>
<dbReference type="GO" id="GO:0003677">
    <property type="term" value="F:DNA binding"/>
    <property type="evidence" value="ECO:0007669"/>
    <property type="project" value="UniProtKB-KW"/>
</dbReference>
<dbReference type="Gene3D" id="3.40.50.300">
    <property type="entry name" value="P-loop containing nucleotide triphosphate hydrolases"/>
    <property type="match status" value="1"/>
</dbReference>
<dbReference type="AlphaFoldDB" id="D0LI76"/>
<dbReference type="InterPro" id="IPR027417">
    <property type="entry name" value="P-loop_NTPase"/>
</dbReference>
<protein>
    <submittedName>
        <fullName evidence="8">Sigma54 specific transcriptional regulator, Fis family</fullName>
    </submittedName>
</protein>
<dbReference type="InterPro" id="IPR009057">
    <property type="entry name" value="Homeodomain-like_sf"/>
</dbReference>
<name>D0LI76_HALO1</name>
<keyword evidence="5" id="KW-0804">Transcription</keyword>
<dbReference type="RefSeq" id="WP_012829054.1">
    <property type="nucleotide sequence ID" value="NC_013440.1"/>
</dbReference>
<evidence type="ECO:0000313" key="8">
    <source>
        <dbReference type="EMBL" id="ACY16455.1"/>
    </source>
</evidence>
<keyword evidence="1" id="KW-0547">Nucleotide-binding</keyword>
<dbReference type="Proteomes" id="UP000001880">
    <property type="component" value="Chromosome"/>
</dbReference>
<dbReference type="Gene3D" id="1.10.10.60">
    <property type="entry name" value="Homeodomain-like"/>
    <property type="match status" value="1"/>
</dbReference>
<dbReference type="STRING" id="502025.Hoch_3956"/>
<dbReference type="GO" id="GO:0005524">
    <property type="term" value="F:ATP binding"/>
    <property type="evidence" value="ECO:0007669"/>
    <property type="project" value="UniProtKB-KW"/>
</dbReference>
<dbReference type="Gene3D" id="2.60.200.20">
    <property type="match status" value="1"/>
</dbReference>
<dbReference type="Gene3D" id="1.10.8.60">
    <property type="match status" value="1"/>
</dbReference>
<evidence type="ECO:0000256" key="3">
    <source>
        <dbReference type="ARBA" id="ARBA00023015"/>
    </source>
</evidence>
<keyword evidence="4" id="KW-0238">DNA-binding</keyword>
<proteinExistence type="predicted"/>
<dbReference type="PROSITE" id="PS00676">
    <property type="entry name" value="SIGMA54_INTERACT_2"/>
    <property type="match status" value="1"/>
</dbReference>
<dbReference type="SMART" id="SM00382">
    <property type="entry name" value="AAA"/>
    <property type="match status" value="1"/>
</dbReference>
<dbReference type="Pfam" id="PF00158">
    <property type="entry name" value="Sigma54_activat"/>
    <property type="match status" value="1"/>
</dbReference>
<evidence type="ECO:0000256" key="4">
    <source>
        <dbReference type="ARBA" id="ARBA00023125"/>
    </source>
</evidence>